<dbReference type="Proteomes" id="UP000290815">
    <property type="component" value="Chromosome"/>
</dbReference>
<dbReference type="GO" id="GO:0005829">
    <property type="term" value="C:cytosol"/>
    <property type="evidence" value="ECO:0007669"/>
    <property type="project" value="TreeGrafter"/>
</dbReference>
<evidence type="ECO:0000256" key="1">
    <source>
        <dbReference type="ARBA" id="ARBA00011245"/>
    </source>
</evidence>
<dbReference type="Pfam" id="PF01406">
    <property type="entry name" value="tRNA-synt_1e"/>
    <property type="match status" value="1"/>
</dbReference>
<dbReference type="InterPro" id="IPR014729">
    <property type="entry name" value="Rossmann-like_a/b/a_fold"/>
</dbReference>
<dbReference type="AlphaFoldDB" id="A0A449AUW3"/>
<evidence type="ECO:0000313" key="6">
    <source>
        <dbReference type="EMBL" id="VEU70260.1"/>
    </source>
</evidence>
<keyword evidence="2 6" id="KW-0436">Ligase</keyword>
<name>A0A449AUW3_9BACT</name>
<sequence>MLKIYVCGPTVYNDVHIGNLRPIITMDLILKAARALGISFKFVHNITDIDDKIIQKALETKTSETEVANLYSRRYLEILNKFNVDTITDLEYVTKNIDKINDFIQRLHDNNDAYIDLEKNLWFNVEKYKDKYGSVSNQKLEFMIFEDTNYNKNFPADFALWKNTNQGIKFDSFLGSGRPGWHTECAALIFKHFQDDKLDLHGGGMDLTFPHHENENIQYYAITKKDITTKWLRTGQINLNGIKMSKSLQNVFLASDFITQYEPDIFKLIILLNNVTSLINIDENVFNNSNKILRKIKNIYFLAHLSSVAMNHKNNELATKAFQDLFDRKFSDFMKTINDLIKKINTEKRHEDIATLVYIFDSLGFDFKNEDYPKYVQIYQNWQMDLKNKDYLAADAKRELLMNKKLI</sequence>
<dbReference type="KEGG" id="mgly:NCTC10194_00264"/>
<dbReference type="GO" id="GO:0005524">
    <property type="term" value="F:ATP binding"/>
    <property type="evidence" value="ECO:0007669"/>
    <property type="project" value="UniProtKB-KW"/>
</dbReference>
<evidence type="ECO:0000259" key="5">
    <source>
        <dbReference type="Pfam" id="PF01406"/>
    </source>
</evidence>
<dbReference type="PRINTS" id="PR00983">
    <property type="entry name" value="TRNASYNTHCYS"/>
</dbReference>
<feature type="domain" description="tRNA synthetases class I catalytic" evidence="5">
    <location>
        <begin position="2"/>
        <end position="289"/>
    </location>
</feature>
<dbReference type="EMBL" id="LR215024">
    <property type="protein sequence ID" value="VEU70260.1"/>
    <property type="molecule type" value="Genomic_DNA"/>
</dbReference>
<dbReference type="PANTHER" id="PTHR10890">
    <property type="entry name" value="CYSTEINYL-TRNA SYNTHETASE"/>
    <property type="match status" value="1"/>
</dbReference>
<dbReference type="RefSeq" id="WP_129622115.1">
    <property type="nucleotide sequence ID" value="NZ_LR215024.1"/>
</dbReference>
<dbReference type="InterPro" id="IPR024909">
    <property type="entry name" value="Cys-tRNA/MSH_ligase"/>
</dbReference>
<dbReference type="Gene3D" id="3.40.50.620">
    <property type="entry name" value="HUPs"/>
    <property type="match status" value="1"/>
</dbReference>
<evidence type="ECO:0000313" key="7">
    <source>
        <dbReference type="Proteomes" id="UP000290815"/>
    </source>
</evidence>
<reference evidence="6 7" key="1">
    <citation type="submission" date="2019-01" db="EMBL/GenBank/DDBJ databases">
        <authorList>
            <consortium name="Pathogen Informatics"/>
        </authorList>
    </citation>
    <scope>NUCLEOTIDE SEQUENCE [LARGE SCALE GENOMIC DNA]</scope>
    <source>
        <strain evidence="6 7">NCTC10194</strain>
    </source>
</reference>
<accession>A0A449AUW3</accession>
<dbReference type="EC" id="6.1.1.16" evidence="6"/>
<evidence type="ECO:0000256" key="3">
    <source>
        <dbReference type="ARBA" id="ARBA00022741"/>
    </source>
</evidence>
<comment type="subunit">
    <text evidence="1">Monomer.</text>
</comment>
<dbReference type="SUPFAM" id="SSF52374">
    <property type="entry name" value="Nucleotidylyl transferase"/>
    <property type="match status" value="1"/>
</dbReference>
<evidence type="ECO:0000256" key="2">
    <source>
        <dbReference type="ARBA" id="ARBA00022598"/>
    </source>
</evidence>
<keyword evidence="4" id="KW-0067">ATP-binding</keyword>
<proteinExistence type="predicted"/>
<protein>
    <submittedName>
        <fullName evidence="6">Cysteine--tRNA ligase</fullName>
        <ecNumber evidence="6">6.1.1.16</ecNumber>
    </submittedName>
</protein>
<dbReference type="GO" id="GO:0006423">
    <property type="term" value="P:cysteinyl-tRNA aminoacylation"/>
    <property type="evidence" value="ECO:0007669"/>
    <property type="project" value="TreeGrafter"/>
</dbReference>
<organism evidence="6 7">
    <name type="scientific">Mycoplasmopsis glycophila</name>
    <dbReference type="NCBI Taxonomy" id="171285"/>
    <lineage>
        <taxon>Bacteria</taxon>
        <taxon>Bacillati</taxon>
        <taxon>Mycoplasmatota</taxon>
        <taxon>Mycoplasmoidales</taxon>
        <taxon>Metamycoplasmataceae</taxon>
        <taxon>Mycoplasmopsis</taxon>
    </lineage>
</organism>
<evidence type="ECO:0000256" key="4">
    <source>
        <dbReference type="ARBA" id="ARBA00022840"/>
    </source>
</evidence>
<dbReference type="InterPro" id="IPR032678">
    <property type="entry name" value="tRNA-synt_1_cat_dom"/>
</dbReference>
<dbReference type="GO" id="GO:0004817">
    <property type="term" value="F:cysteine-tRNA ligase activity"/>
    <property type="evidence" value="ECO:0007669"/>
    <property type="project" value="UniProtKB-EC"/>
</dbReference>
<gene>
    <name evidence="6" type="primary">cysS</name>
    <name evidence="6" type="ORF">NCTC10194_00264</name>
</gene>
<dbReference type="PANTHER" id="PTHR10890:SF3">
    <property type="entry name" value="CYSTEINE--TRNA LIGASE, CYTOPLASMIC"/>
    <property type="match status" value="1"/>
</dbReference>
<keyword evidence="7" id="KW-1185">Reference proteome</keyword>
<keyword evidence="3" id="KW-0547">Nucleotide-binding</keyword>